<protein>
    <submittedName>
        <fullName evidence="7">Putative periplasmic serine endoprotease DegP-like</fullName>
        <ecNumber evidence="7">3.4.21.107</ecNumber>
    </submittedName>
</protein>
<evidence type="ECO:0000256" key="2">
    <source>
        <dbReference type="ARBA" id="ARBA00022670"/>
    </source>
</evidence>
<dbReference type="Pfam" id="PF13180">
    <property type="entry name" value="PDZ_2"/>
    <property type="match status" value="1"/>
</dbReference>
<dbReference type="AlphaFoldDB" id="A0A5C5ZM07"/>
<keyword evidence="8" id="KW-1185">Reference proteome</keyword>
<keyword evidence="2 7" id="KW-0645">Protease</keyword>
<name>A0A5C5ZM07_9BACT</name>
<sequence length="687" mass="73068" precursor="true">MKVLSKLVAVWFTLICVTATAQEGINPIAYQQAVAERIRNIAEEILPSVVSIEVIGVLQSDGEVRQDAPTCGVIVDSDGFILASSWVVRSEAASIIVSTGDGNRYPAKVVGRDEHRDLVLLKIDAKGAALEAIELTASQTSPPIGSTLVALARYGESNVPIISSGVMSAVDRLDGTAIQSDVRISPTFYGGPLLDLNGNVAGILIPAVGENGADDPTAWYDSGIAFAVPTDVIAAKLKRLRDGETIQAGLLGLVIGGSDPYAPGTTIATLRKRSPADRSGLQAGDELTRVGDRPVRRQQEIKLALGRYDAGDEVELEVKRDGRSKVVVATLVDAIEPLRPQSIGVALEGLKVASILPDSPADGLIQVGDEIESLDRTKLPNAATLRQQLWAADPETKLTFGVRRLDDSTKEEPKPAPENEISITPKPWSGEFSTTVIESLGKLPATGTGQSWEATEIRLPDVVNQAYLWHPARVVEDAKETSEQGAKADPTGSTLSTGLAIVLLPPSQRDVADAMVSWKQTAKSLNVAVCLIASQDEQRWSLSEIDAISKITAAAIKQSAADPNAVAVVSAGILSTQTVAPTNSPNEAPIKGKANPADAMALAVSLSTENIYQGVAIPSSTQPPGIRLRRDAPMRLLRVLITGDVSEMPPWTETLTRIGCPVQTFDETIQQVDRRTVLSWCRSLLFL</sequence>
<dbReference type="Gene3D" id="2.30.42.10">
    <property type="match status" value="2"/>
</dbReference>
<evidence type="ECO:0000256" key="1">
    <source>
        <dbReference type="ARBA" id="ARBA00010541"/>
    </source>
</evidence>
<evidence type="ECO:0000259" key="6">
    <source>
        <dbReference type="PROSITE" id="PS50106"/>
    </source>
</evidence>
<organism evidence="7 8">
    <name type="scientific">Neorhodopirellula pilleata</name>
    <dbReference type="NCBI Taxonomy" id="2714738"/>
    <lineage>
        <taxon>Bacteria</taxon>
        <taxon>Pseudomonadati</taxon>
        <taxon>Planctomycetota</taxon>
        <taxon>Planctomycetia</taxon>
        <taxon>Pirellulales</taxon>
        <taxon>Pirellulaceae</taxon>
        <taxon>Neorhodopirellula</taxon>
    </lineage>
</organism>
<evidence type="ECO:0000313" key="7">
    <source>
        <dbReference type="EMBL" id="TWT88017.1"/>
    </source>
</evidence>
<dbReference type="SUPFAM" id="SSF50494">
    <property type="entry name" value="Trypsin-like serine proteases"/>
    <property type="match status" value="1"/>
</dbReference>
<dbReference type="PANTHER" id="PTHR22939:SF129">
    <property type="entry name" value="SERINE PROTEASE HTRA2, MITOCHONDRIAL"/>
    <property type="match status" value="1"/>
</dbReference>
<dbReference type="InterPro" id="IPR001478">
    <property type="entry name" value="PDZ"/>
</dbReference>
<reference evidence="7 8" key="1">
    <citation type="submission" date="2019-02" db="EMBL/GenBank/DDBJ databases">
        <title>Deep-cultivation of Planctomycetes and their phenomic and genomic characterization uncovers novel biology.</title>
        <authorList>
            <person name="Wiegand S."/>
            <person name="Jogler M."/>
            <person name="Boedeker C."/>
            <person name="Pinto D."/>
            <person name="Vollmers J."/>
            <person name="Rivas-Marin E."/>
            <person name="Kohn T."/>
            <person name="Peeters S.H."/>
            <person name="Heuer A."/>
            <person name="Rast P."/>
            <person name="Oberbeckmann S."/>
            <person name="Bunk B."/>
            <person name="Jeske O."/>
            <person name="Meyerdierks A."/>
            <person name="Storesund J.E."/>
            <person name="Kallscheuer N."/>
            <person name="Luecker S."/>
            <person name="Lage O.M."/>
            <person name="Pohl T."/>
            <person name="Merkel B.J."/>
            <person name="Hornburger P."/>
            <person name="Mueller R.-W."/>
            <person name="Bruemmer F."/>
            <person name="Labrenz M."/>
            <person name="Spormann A.M."/>
            <person name="Op Den Camp H."/>
            <person name="Overmann J."/>
            <person name="Amann R."/>
            <person name="Jetten M.S.M."/>
            <person name="Mascher T."/>
            <person name="Medema M.H."/>
            <person name="Devos D.P."/>
            <person name="Kaster A.-K."/>
            <person name="Ovreas L."/>
            <person name="Rohde M."/>
            <person name="Galperin M.Y."/>
            <person name="Jogler C."/>
        </authorList>
    </citation>
    <scope>NUCLEOTIDE SEQUENCE [LARGE SCALE GENOMIC DNA]</scope>
    <source>
        <strain evidence="7 8">Pla100</strain>
    </source>
</reference>
<gene>
    <name evidence="7" type="primary">mucD_2</name>
    <name evidence="7" type="ORF">Pla100_57480</name>
</gene>
<feature type="signal peptide" evidence="5">
    <location>
        <begin position="1"/>
        <end position="21"/>
    </location>
</feature>
<dbReference type="RefSeq" id="WP_146582105.1">
    <property type="nucleotide sequence ID" value="NZ_SJPM01000022.1"/>
</dbReference>
<dbReference type="InterPro" id="IPR043504">
    <property type="entry name" value="Peptidase_S1_PA_chymotrypsin"/>
</dbReference>
<dbReference type="GO" id="GO:0042597">
    <property type="term" value="C:periplasmic space"/>
    <property type="evidence" value="ECO:0007669"/>
    <property type="project" value="TreeGrafter"/>
</dbReference>
<feature type="chain" id="PRO_5022865960" evidence="5">
    <location>
        <begin position="22"/>
        <end position="687"/>
    </location>
</feature>
<dbReference type="SMART" id="SM00228">
    <property type="entry name" value="PDZ"/>
    <property type="match status" value="2"/>
</dbReference>
<dbReference type="EMBL" id="SJPM01000022">
    <property type="protein sequence ID" value="TWT88017.1"/>
    <property type="molecule type" value="Genomic_DNA"/>
</dbReference>
<feature type="region of interest" description="Disordered" evidence="4">
    <location>
        <begin position="406"/>
        <end position="427"/>
    </location>
</feature>
<comment type="caution">
    <text evidence="7">The sequence shown here is derived from an EMBL/GenBank/DDBJ whole genome shotgun (WGS) entry which is preliminary data.</text>
</comment>
<dbReference type="PANTHER" id="PTHR22939">
    <property type="entry name" value="SERINE PROTEASE FAMILY S1C HTRA-RELATED"/>
    <property type="match status" value="1"/>
</dbReference>
<evidence type="ECO:0000256" key="5">
    <source>
        <dbReference type="SAM" id="SignalP"/>
    </source>
</evidence>
<dbReference type="InterPro" id="IPR001940">
    <property type="entry name" value="Peptidase_S1C"/>
</dbReference>
<dbReference type="PROSITE" id="PS50106">
    <property type="entry name" value="PDZ"/>
    <property type="match status" value="2"/>
</dbReference>
<proteinExistence type="inferred from homology"/>
<dbReference type="InterPro" id="IPR009003">
    <property type="entry name" value="Peptidase_S1_PA"/>
</dbReference>
<comment type="similarity">
    <text evidence="1">Belongs to the peptidase S1C family.</text>
</comment>
<dbReference type="SUPFAM" id="SSF50156">
    <property type="entry name" value="PDZ domain-like"/>
    <property type="match status" value="2"/>
</dbReference>
<keyword evidence="3 7" id="KW-0378">Hydrolase</keyword>
<evidence type="ECO:0000256" key="3">
    <source>
        <dbReference type="ARBA" id="ARBA00022801"/>
    </source>
</evidence>
<dbReference type="GO" id="GO:0004252">
    <property type="term" value="F:serine-type endopeptidase activity"/>
    <property type="evidence" value="ECO:0007669"/>
    <property type="project" value="InterPro"/>
</dbReference>
<accession>A0A5C5ZM07</accession>
<dbReference type="EC" id="3.4.21.107" evidence="7"/>
<dbReference type="InterPro" id="IPR036034">
    <property type="entry name" value="PDZ_sf"/>
</dbReference>
<evidence type="ECO:0000313" key="8">
    <source>
        <dbReference type="Proteomes" id="UP000316213"/>
    </source>
</evidence>
<feature type="compositionally biased region" description="Basic and acidic residues" evidence="4">
    <location>
        <begin position="406"/>
        <end position="417"/>
    </location>
</feature>
<dbReference type="GO" id="GO:0006515">
    <property type="term" value="P:protein quality control for misfolded or incompletely synthesized proteins"/>
    <property type="evidence" value="ECO:0007669"/>
    <property type="project" value="TreeGrafter"/>
</dbReference>
<dbReference type="Proteomes" id="UP000316213">
    <property type="component" value="Unassembled WGS sequence"/>
</dbReference>
<feature type="domain" description="PDZ" evidence="6">
    <location>
        <begin position="234"/>
        <end position="322"/>
    </location>
</feature>
<dbReference type="OrthoDB" id="248175at2"/>
<dbReference type="Pfam" id="PF13365">
    <property type="entry name" value="Trypsin_2"/>
    <property type="match status" value="1"/>
</dbReference>
<dbReference type="Gene3D" id="2.40.10.10">
    <property type="entry name" value="Trypsin-like serine proteases"/>
    <property type="match status" value="2"/>
</dbReference>
<feature type="domain" description="PDZ" evidence="6">
    <location>
        <begin position="313"/>
        <end position="381"/>
    </location>
</feature>
<keyword evidence="5" id="KW-0732">Signal</keyword>
<evidence type="ECO:0000256" key="4">
    <source>
        <dbReference type="SAM" id="MobiDB-lite"/>
    </source>
</evidence>
<dbReference type="PRINTS" id="PR00834">
    <property type="entry name" value="PROTEASES2C"/>
</dbReference>